<dbReference type="EMBL" id="BGPR01062469">
    <property type="protein sequence ID" value="GBO37880.1"/>
    <property type="molecule type" value="Genomic_DNA"/>
</dbReference>
<feature type="region of interest" description="Disordered" evidence="1">
    <location>
        <begin position="1"/>
        <end position="33"/>
    </location>
</feature>
<evidence type="ECO:0000313" key="3">
    <source>
        <dbReference type="EMBL" id="GBO39297.1"/>
    </source>
</evidence>
<organism evidence="2 4">
    <name type="scientific">Araneus ventricosus</name>
    <name type="common">Orbweaver spider</name>
    <name type="synonym">Epeira ventricosa</name>
    <dbReference type="NCBI Taxonomy" id="182803"/>
    <lineage>
        <taxon>Eukaryota</taxon>
        <taxon>Metazoa</taxon>
        <taxon>Ecdysozoa</taxon>
        <taxon>Arthropoda</taxon>
        <taxon>Chelicerata</taxon>
        <taxon>Arachnida</taxon>
        <taxon>Araneae</taxon>
        <taxon>Araneomorphae</taxon>
        <taxon>Entelegynae</taxon>
        <taxon>Araneoidea</taxon>
        <taxon>Araneidae</taxon>
        <taxon>Araneus</taxon>
    </lineage>
</organism>
<evidence type="ECO:0000313" key="2">
    <source>
        <dbReference type="EMBL" id="GBO37880.1"/>
    </source>
</evidence>
<feature type="region of interest" description="Disordered" evidence="1">
    <location>
        <begin position="48"/>
        <end position="69"/>
    </location>
</feature>
<name>A0A4Y2WN63_ARAVE</name>
<keyword evidence="4" id="KW-1185">Reference proteome</keyword>
<gene>
    <name evidence="3" type="ORF">AVEN_40204_1</name>
    <name evidence="2" type="ORF">AVEN_78965_1</name>
</gene>
<sequence length="146" mass="17116">MTTLSEKEMGRIHELPTDDETDEDSDFDKEQNRTEGVLEEIFSDLESFNEHDTESENDGDFGNEEVNNSEWFPSEDGVLWRKTKFRQNIHTECLNIVLRLHGIKGPAKYVARAVKCGELFIIDNMIKLIVKYKKHIHREMHTELFT</sequence>
<comment type="caution">
    <text evidence="2">The sequence shown here is derived from an EMBL/GenBank/DDBJ whole genome shotgun (WGS) entry which is preliminary data.</text>
</comment>
<feature type="compositionally biased region" description="Acidic residues" evidence="1">
    <location>
        <begin position="17"/>
        <end position="27"/>
    </location>
</feature>
<proteinExistence type="predicted"/>
<feature type="compositionally biased region" description="Basic and acidic residues" evidence="1">
    <location>
        <begin position="1"/>
        <end position="16"/>
    </location>
</feature>
<reference evidence="2 4" key="1">
    <citation type="journal article" date="2019" name="Sci. Rep.">
        <title>Orb-weaving spider Araneus ventricosus genome elucidates the spidroin gene catalogue.</title>
        <authorList>
            <person name="Kono N."/>
            <person name="Nakamura H."/>
            <person name="Ohtoshi R."/>
            <person name="Moran D.A.P."/>
            <person name="Shinohara A."/>
            <person name="Yoshida Y."/>
            <person name="Fujiwara M."/>
            <person name="Mori M."/>
            <person name="Tomita M."/>
            <person name="Arakawa K."/>
        </authorList>
    </citation>
    <scope>NUCLEOTIDE SEQUENCE [LARGE SCALE GENOMIC DNA]</scope>
</reference>
<evidence type="ECO:0000313" key="4">
    <source>
        <dbReference type="Proteomes" id="UP000499080"/>
    </source>
</evidence>
<evidence type="ECO:0000256" key="1">
    <source>
        <dbReference type="SAM" id="MobiDB-lite"/>
    </source>
</evidence>
<dbReference type="AlphaFoldDB" id="A0A4Y2WN63"/>
<protein>
    <submittedName>
        <fullName evidence="2">Uncharacterized protein</fullName>
    </submittedName>
</protein>
<dbReference type="Proteomes" id="UP000499080">
    <property type="component" value="Unassembled WGS sequence"/>
</dbReference>
<dbReference type="EMBL" id="BGPR01064297">
    <property type="protein sequence ID" value="GBO39297.1"/>
    <property type="molecule type" value="Genomic_DNA"/>
</dbReference>
<accession>A0A4Y2WN63</accession>